<dbReference type="FunFam" id="3.30.160.60:FF:000839">
    <property type="entry name" value="Zinc finger protein 691"/>
    <property type="match status" value="1"/>
</dbReference>
<feature type="domain" description="C2H2-type" evidence="7">
    <location>
        <begin position="40"/>
        <end position="67"/>
    </location>
</feature>
<evidence type="ECO:0000256" key="3">
    <source>
        <dbReference type="ARBA" id="ARBA00022771"/>
    </source>
</evidence>
<keyword evidence="2" id="KW-0677">Repeat</keyword>
<dbReference type="Pfam" id="PF00096">
    <property type="entry name" value="zf-C2H2"/>
    <property type="match status" value="5"/>
</dbReference>
<keyword evidence="3 6" id="KW-0863">Zinc-finger</keyword>
<dbReference type="InterPro" id="IPR050826">
    <property type="entry name" value="Krueppel_C2H2_ZnFinger"/>
</dbReference>
<feature type="domain" description="C2H2-type" evidence="7">
    <location>
        <begin position="123"/>
        <end position="150"/>
    </location>
</feature>
<evidence type="ECO:0000313" key="9">
    <source>
        <dbReference type="Proteomes" id="UP001162480"/>
    </source>
</evidence>
<feature type="domain" description="C2H2-type" evidence="7">
    <location>
        <begin position="233"/>
        <end position="260"/>
    </location>
</feature>
<dbReference type="AlphaFoldDB" id="A0AA36FMB3"/>
<feature type="domain" description="C2H2-type" evidence="7">
    <location>
        <begin position="68"/>
        <end position="95"/>
    </location>
</feature>
<accession>A0AA36FMB3</accession>
<reference evidence="8" key="1">
    <citation type="submission" date="2023-08" db="EMBL/GenBank/DDBJ databases">
        <authorList>
            <person name="Alioto T."/>
            <person name="Alioto T."/>
            <person name="Gomez Garrido J."/>
        </authorList>
    </citation>
    <scope>NUCLEOTIDE SEQUENCE</scope>
</reference>
<dbReference type="InterPro" id="IPR036236">
    <property type="entry name" value="Znf_C2H2_sf"/>
</dbReference>
<dbReference type="PANTHER" id="PTHR24377">
    <property type="entry name" value="IP01015P-RELATED"/>
    <property type="match status" value="1"/>
</dbReference>
<dbReference type="Gene3D" id="3.30.160.60">
    <property type="entry name" value="Classic Zinc Finger"/>
    <property type="match status" value="6"/>
</dbReference>
<keyword evidence="4" id="KW-0862">Zinc</keyword>
<dbReference type="SUPFAM" id="SSF57667">
    <property type="entry name" value="beta-beta-alpha zinc fingers"/>
    <property type="match status" value="5"/>
</dbReference>
<evidence type="ECO:0000256" key="5">
    <source>
        <dbReference type="ARBA" id="ARBA00023242"/>
    </source>
</evidence>
<dbReference type="PROSITE" id="PS00028">
    <property type="entry name" value="ZINC_FINGER_C2H2_1"/>
    <property type="match status" value="6"/>
</dbReference>
<proteinExistence type="predicted"/>
<dbReference type="FunFam" id="3.30.160.60:FF:000358">
    <property type="entry name" value="zinc finger protein 24"/>
    <property type="match status" value="1"/>
</dbReference>
<dbReference type="EMBL" id="OX597843">
    <property type="protein sequence ID" value="CAI9744215.1"/>
    <property type="molecule type" value="Genomic_DNA"/>
</dbReference>
<evidence type="ECO:0000313" key="8">
    <source>
        <dbReference type="EMBL" id="CAI9744215.1"/>
    </source>
</evidence>
<dbReference type="InterPro" id="IPR013087">
    <property type="entry name" value="Znf_C2H2_type"/>
</dbReference>
<feature type="domain" description="C2H2-type" evidence="7">
    <location>
        <begin position="12"/>
        <end position="39"/>
    </location>
</feature>
<name>A0AA36FMB3_OCTVU</name>
<feature type="domain" description="C2H2-type" evidence="7">
    <location>
        <begin position="178"/>
        <end position="205"/>
    </location>
</feature>
<keyword evidence="5" id="KW-0539">Nucleus</keyword>
<evidence type="ECO:0000256" key="1">
    <source>
        <dbReference type="ARBA" id="ARBA00022723"/>
    </source>
</evidence>
<sequence length="276" mass="31284">MEKRIQSQEKLFPCETCGKSFSEKRNLKTHLKIHTGVKPYHCEICGKCFCRSDHLERHIKIHTGDRPYCCKNCGKCFIENCNLKKHEKVHNGEEVFLEVFGPSFDEISNLNMDQKLDINDGCFDCKMCGKSFTESRALKTHEKLHNGEEASLEVFGPSFVEISNLNVDEKLDINDGCFDCKMCGKSFTESRSLKTHEKLHNGEEASLEVFGPSFVEISNLNVDEKLDINDGCFDCKMCGKSFTESRSLKTHEALHAAERSHLSVKCAEILSLKVGL</sequence>
<evidence type="ECO:0000256" key="2">
    <source>
        <dbReference type="ARBA" id="ARBA00022737"/>
    </source>
</evidence>
<evidence type="ECO:0000256" key="4">
    <source>
        <dbReference type="ARBA" id="ARBA00022833"/>
    </source>
</evidence>
<keyword evidence="9" id="KW-1185">Reference proteome</keyword>
<keyword evidence="1" id="KW-0479">Metal-binding</keyword>
<dbReference type="FunFam" id="3.30.160.60:FF:000736">
    <property type="entry name" value="Zinc finger protein 423"/>
    <property type="match status" value="1"/>
</dbReference>
<dbReference type="Proteomes" id="UP001162480">
    <property type="component" value="Chromosome 30"/>
</dbReference>
<protein>
    <submittedName>
        <fullName evidence="8">Zinc finger protein 646</fullName>
    </submittedName>
</protein>
<gene>
    <name evidence="8" type="ORF">OCTVUL_1B013479</name>
</gene>
<dbReference type="FunFam" id="3.30.160.60:FF:000446">
    <property type="entry name" value="Zinc finger protein"/>
    <property type="match status" value="1"/>
</dbReference>
<dbReference type="SMART" id="SM00355">
    <property type="entry name" value="ZnF_C2H2"/>
    <property type="match status" value="6"/>
</dbReference>
<evidence type="ECO:0000256" key="6">
    <source>
        <dbReference type="PROSITE-ProRule" id="PRU00042"/>
    </source>
</evidence>
<dbReference type="PROSITE" id="PS50157">
    <property type="entry name" value="ZINC_FINGER_C2H2_2"/>
    <property type="match status" value="6"/>
</dbReference>
<evidence type="ECO:0000259" key="7">
    <source>
        <dbReference type="PROSITE" id="PS50157"/>
    </source>
</evidence>
<organism evidence="8 9">
    <name type="scientific">Octopus vulgaris</name>
    <name type="common">Common octopus</name>
    <dbReference type="NCBI Taxonomy" id="6645"/>
    <lineage>
        <taxon>Eukaryota</taxon>
        <taxon>Metazoa</taxon>
        <taxon>Spiralia</taxon>
        <taxon>Lophotrochozoa</taxon>
        <taxon>Mollusca</taxon>
        <taxon>Cephalopoda</taxon>
        <taxon>Coleoidea</taxon>
        <taxon>Octopodiformes</taxon>
        <taxon>Octopoda</taxon>
        <taxon>Incirrata</taxon>
        <taxon>Octopodidae</taxon>
        <taxon>Octopus</taxon>
    </lineage>
</organism>
<dbReference type="GO" id="GO:0008270">
    <property type="term" value="F:zinc ion binding"/>
    <property type="evidence" value="ECO:0007669"/>
    <property type="project" value="UniProtKB-KW"/>
</dbReference>